<dbReference type="Pfam" id="PF02470">
    <property type="entry name" value="MlaD"/>
    <property type="match status" value="1"/>
</dbReference>
<dbReference type="Pfam" id="PF11887">
    <property type="entry name" value="Mce4_CUP1"/>
    <property type="match status" value="1"/>
</dbReference>
<accession>A0A6N4WFW1</accession>
<evidence type="ECO:0000259" key="1">
    <source>
        <dbReference type="Pfam" id="PF02470"/>
    </source>
</evidence>
<proteinExistence type="predicted"/>
<evidence type="ECO:0000313" key="4">
    <source>
        <dbReference type="Proteomes" id="UP000467249"/>
    </source>
</evidence>
<dbReference type="InterPro" id="IPR003399">
    <property type="entry name" value="Mce/MlaD"/>
</dbReference>
<dbReference type="Proteomes" id="UP000467249">
    <property type="component" value="Chromosome"/>
</dbReference>
<dbReference type="PANTHER" id="PTHR33371">
    <property type="entry name" value="INTERMEMBRANE PHOSPHOLIPID TRANSPORT SYSTEM BINDING PROTEIN MLAD-RELATED"/>
    <property type="match status" value="1"/>
</dbReference>
<evidence type="ECO:0000313" key="3">
    <source>
        <dbReference type="EMBL" id="BBZ78812.1"/>
    </source>
</evidence>
<dbReference type="NCBIfam" id="TIGR00996">
    <property type="entry name" value="Mtu_fam_mce"/>
    <property type="match status" value="1"/>
</dbReference>
<dbReference type="GO" id="GO:0005576">
    <property type="term" value="C:extracellular region"/>
    <property type="evidence" value="ECO:0007669"/>
    <property type="project" value="TreeGrafter"/>
</dbReference>
<sequence>MTKTRGLKIALALALVALVTIGAVVTFRSVTGAGKTRISAYFENSKGIYPGDDVRILGVKVGEIESIDPEPDRAKINFWVDSKYKLPADVQALVLSPSVISARALELSPVYTTGPTLQNHAVIPQQRTAMPVEWDDLRAQLDRLNTTLQPTQPGGVSTAGEFVNSVADNLRGQGPNIRDALQKLSQSVSILGDHSSDLFGTVKNLSALVSGLHDSSELLRELNENFAAVSATLSNDPGEVGRAMADLNGAVGDVTSFVRDNRETLGITTDKLTAITTAINDSSGDVKQALHAFPLMIANFANVYQPSADAITGALAGANFSNPISFLCGAIQAASRLGAEQSAKLCVQYLAPIVKNRQYNFLGPIGENFLVGESARPNEVTYSEDWLRPDYVPPANPTPAGASPVGIPTANAPVGPPLPAESVNTNPDAGLAGLMIPTGGGGS</sequence>
<dbReference type="AlphaFoldDB" id="A0A6N4WFW1"/>
<protein>
    <submittedName>
        <fullName evidence="3">Mce family protein Mce3D</fullName>
    </submittedName>
</protein>
<feature type="domain" description="Mammalian cell entry C-terminal" evidence="2">
    <location>
        <begin position="116"/>
        <end position="314"/>
    </location>
</feature>
<keyword evidence="4" id="KW-1185">Reference proteome</keyword>
<evidence type="ECO:0000259" key="2">
    <source>
        <dbReference type="Pfam" id="PF11887"/>
    </source>
</evidence>
<dbReference type="PANTHER" id="PTHR33371:SF4">
    <property type="entry name" value="INTERMEMBRANE PHOSPHOLIPID TRANSPORT SYSTEM BINDING PROTEIN MLAD"/>
    <property type="match status" value="1"/>
</dbReference>
<dbReference type="EMBL" id="AP022620">
    <property type="protein sequence ID" value="BBZ78812.1"/>
    <property type="molecule type" value="Genomic_DNA"/>
</dbReference>
<gene>
    <name evidence="3" type="primary">mce3D_6</name>
    <name evidence="3" type="ORF">MANY_41490</name>
</gene>
<organism evidence="3 4">
    <name type="scientific">Mycolicibacterium anyangense</name>
    <dbReference type="NCBI Taxonomy" id="1431246"/>
    <lineage>
        <taxon>Bacteria</taxon>
        <taxon>Bacillati</taxon>
        <taxon>Actinomycetota</taxon>
        <taxon>Actinomycetes</taxon>
        <taxon>Mycobacteriales</taxon>
        <taxon>Mycobacteriaceae</taxon>
        <taxon>Mycolicibacterium</taxon>
    </lineage>
</organism>
<feature type="domain" description="Mce/MlaD" evidence="1">
    <location>
        <begin position="35"/>
        <end position="109"/>
    </location>
</feature>
<dbReference type="KEGG" id="many:MANY_41490"/>
<dbReference type="InterPro" id="IPR005693">
    <property type="entry name" value="Mce"/>
</dbReference>
<dbReference type="InterPro" id="IPR052336">
    <property type="entry name" value="MlaD_Phospholipid_Transporter"/>
</dbReference>
<reference evidence="3 4" key="1">
    <citation type="journal article" date="2019" name="Emerg. Microbes Infect.">
        <title>Comprehensive subspecies identification of 175 nontuberculous mycobacteria species based on 7547 genomic profiles.</title>
        <authorList>
            <person name="Matsumoto Y."/>
            <person name="Kinjo T."/>
            <person name="Motooka D."/>
            <person name="Nabeya D."/>
            <person name="Jung N."/>
            <person name="Uechi K."/>
            <person name="Horii T."/>
            <person name="Iida T."/>
            <person name="Fujita J."/>
            <person name="Nakamura S."/>
        </authorList>
    </citation>
    <scope>NUCLEOTIDE SEQUENCE [LARGE SCALE GENOMIC DNA]</scope>
    <source>
        <strain evidence="3 4">JCM 30275</strain>
    </source>
</reference>
<dbReference type="InterPro" id="IPR024516">
    <property type="entry name" value="Mce_C"/>
</dbReference>
<dbReference type="RefSeq" id="WP_163805909.1">
    <property type="nucleotide sequence ID" value="NZ_AP022620.1"/>
</dbReference>
<name>A0A6N4WFW1_9MYCO</name>